<dbReference type="Proteomes" id="UP000596661">
    <property type="component" value="Chromosome 6"/>
</dbReference>
<reference evidence="1" key="2">
    <citation type="submission" date="2021-03" db="UniProtKB">
        <authorList>
            <consortium name="EnsemblPlants"/>
        </authorList>
    </citation>
    <scope>IDENTIFICATION</scope>
</reference>
<dbReference type="EnsemblPlants" id="evm.model.06.1180">
    <property type="protein sequence ID" value="cds.evm.model.06.1180"/>
    <property type="gene ID" value="evm.TU.06.1180"/>
</dbReference>
<keyword evidence="2" id="KW-1185">Reference proteome</keyword>
<dbReference type="SUPFAM" id="SSF56219">
    <property type="entry name" value="DNase I-like"/>
    <property type="match status" value="1"/>
</dbReference>
<reference evidence="1" key="1">
    <citation type="submission" date="2018-11" db="EMBL/GenBank/DDBJ databases">
        <authorList>
            <person name="Grassa J C."/>
        </authorList>
    </citation>
    <scope>NUCLEOTIDE SEQUENCE [LARGE SCALE GENOMIC DNA]</scope>
</reference>
<dbReference type="GO" id="GO:0008270">
    <property type="term" value="F:zinc ion binding"/>
    <property type="evidence" value="ECO:0007669"/>
    <property type="project" value="InterPro"/>
</dbReference>
<organism evidence="1 2">
    <name type="scientific">Cannabis sativa</name>
    <name type="common">Hemp</name>
    <name type="synonym">Marijuana</name>
    <dbReference type="NCBI Taxonomy" id="3483"/>
    <lineage>
        <taxon>Eukaryota</taxon>
        <taxon>Viridiplantae</taxon>
        <taxon>Streptophyta</taxon>
        <taxon>Embryophyta</taxon>
        <taxon>Tracheophyta</taxon>
        <taxon>Spermatophyta</taxon>
        <taxon>Magnoliopsida</taxon>
        <taxon>eudicotyledons</taxon>
        <taxon>Gunneridae</taxon>
        <taxon>Pentapetalae</taxon>
        <taxon>rosids</taxon>
        <taxon>fabids</taxon>
        <taxon>Rosales</taxon>
        <taxon>Cannabaceae</taxon>
        <taxon>Cannabis</taxon>
    </lineage>
</organism>
<dbReference type="Gene3D" id="3.60.10.10">
    <property type="entry name" value="Endonuclease/exonuclease/phosphatase"/>
    <property type="match status" value="1"/>
</dbReference>
<dbReference type="EMBL" id="UZAU01000597">
    <property type="status" value="NOT_ANNOTATED_CDS"/>
    <property type="molecule type" value="Genomic_DNA"/>
</dbReference>
<evidence type="ECO:0000313" key="1">
    <source>
        <dbReference type="EnsemblPlants" id="cds.evm.model.06.1180"/>
    </source>
</evidence>
<protein>
    <recommendedName>
        <fullName evidence="3">Reverse transcriptase domain-containing protein</fullName>
    </recommendedName>
</protein>
<dbReference type="PANTHER" id="PTHR33710">
    <property type="entry name" value="BNAC02G09200D PROTEIN"/>
    <property type="match status" value="1"/>
</dbReference>
<dbReference type="PANTHER" id="PTHR33710:SF81">
    <property type="entry name" value="ENDONUCLEASE_EXONUCLEASE_PHOSPHATASE DOMAIN-CONTAINING PROTEIN"/>
    <property type="match status" value="1"/>
</dbReference>
<dbReference type="AlphaFoldDB" id="A0A803PTE5"/>
<proteinExistence type="predicted"/>
<dbReference type="GO" id="GO:0003676">
    <property type="term" value="F:nucleic acid binding"/>
    <property type="evidence" value="ECO:0007669"/>
    <property type="project" value="InterPro"/>
</dbReference>
<sequence>MVDAVTKERDKLNYPWVLIEGSIDQDFPHTIYFENEHGSNVPAKVTYEWKPTLCENCKGMGHETVDCRKREGKQQEWVIKKDSKKAEVPVGGKEHTEEFQPVKTGWKVKEKGPPTQTDTNNSFTVLEQADETVEVKANGNYISNQEPWVVFGDFKDILYKEERIGDKARIGTSTAFLDCVNDCQISNVKSSGCFFTWSNKQHASDRIYFKIHRLLANQSWMDLFRRAEALFLNEGTFDHTPVVLNIYPAFPSGRKPFKYFYYCSFLQQKSRIKWLKDGDENSALFHSSIRERWFCNSILSISDTAGNRIEDPDEITKVFLAFYQNLLGSKIENRRAVITKLVTQGACVTDQHTQILMAAYTMDEVKEAVFSIPATKAPGPDRYNSSFYQDNWELVKNDIFEAVTSFLHTGQLLKELNSTIIKLVPKRKCPNVSLEADSPRYCSLKSRFSLLFNGSLHGFFPAKRGLRQGDPMSPLLFVLGMEYLSRILKAIGDKEDFHFHERGDYKSIYLMLRGLKLFSMTSGLHPNQQKTALYYSGIADVELRRIIDASALLGKNLCKSKIVGGLGFQDIAKWNQAAVAKHVTAIANKKDNLSVKWVHSVYIDQENCWGGKFSALILRLQLALLLWFTRYGNPETKCYGPKRVLIRKYSFKKLSG</sequence>
<dbReference type="InterPro" id="IPR036875">
    <property type="entry name" value="Znf_CCHC_sf"/>
</dbReference>
<dbReference type="InterPro" id="IPR036691">
    <property type="entry name" value="Endo/exonu/phosph_ase_sf"/>
</dbReference>
<dbReference type="Gramene" id="evm.model.06.1180">
    <property type="protein sequence ID" value="cds.evm.model.06.1180"/>
    <property type="gene ID" value="evm.TU.06.1180"/>
</dbReference>
<dbReference type="SUPFAM" id="SSF57756">
    <property type="entry name" value="Retrovirus zinc finger-like domains"/>
    <property type="match status" value="1"/>
</dbReference>
<evidence type="ECO:0008006" key="3">
    <source>
        <dbReference type="Google" id="ProtNLM"/>
    </source>
</evidence>
<accession>A0A803PTE5</accession>
<name>A0A803PTE5_CANSA</name>
<evidence type="ECO:0000313" key="2">
    <source>
        <dbReference type="Proteomes" id="UP000596661"/>
    </source>
</evidence>